<keyword evidence="1" id="KW-0812">Transmembrane</keyword>
<keyword evidence="1" id="KW-1133">Transmembrane helix</keyword>
<evidence type="ECO:0000313" key="3">
    <source>
        <dbReference type="Proteomes" id="UP000190626"/>
    </source>
</evidence>
<sequence>MQRESKINLTILLTSFFAAIVLFFLIDLFTLKYRGEGHGISGNGNFGLLFVYPAIPVYLFMLVFVYKISRSYYRNRNNITILPVIILLLLFLCVYGEYNLVQSLFRHLKRGEFPPDVFTFPWPFYQYTNTLYFNYFTFTIGVLLTLLISFCVEIFRRRKLNRTQQL</sequence>
<accession>A0A1V4HC28</accession>
<proteinExistence type="predicted"/>
<organism evidence="2 3">
    <name type="scientific">Paenibacillus ferrarius</name>
    <dbReference type="NCBI Taxonomy" id="1469647"/>
    <lineage>
        <taxon>Bacteria</taxon>
        <taxon>Bacillati</taxon>
        <taxon>Bacillota</taxon>
        <taxon>Bacilli</taxon>
        <taxon>Bacillales</taxon>
        <taxon>Paenibacillaceae</taxon>
        <taxon>Paenibacillus</taxon>
    </lineage>
</organism>
<gene>
    <name evidence="2" type="ORF">BC351_36600</name>
</gene>
<evidence type="ECO:0000256" key="1">
    <source>
        <dbReference type="SAM" id="Phobius"/>
    </source>
</evidence>
<dbReference type="EMBL" id="MBTG01000036">
    <property type="protein sequence ID" value="OPH50017.1"/>
    <property type="molecule type" value="Genomic_DNA"/>
</dbReference>
<evidence type="ECO:0000313" key="2">
    <source>
        <dbReference type="EMBL" id="OPH50017.1"/>
    </source>
</evidence>
<feature type="transmembrane region" description="Helical" evidence="1">
    <location>
        <begin position="7"/>
        <end position="26"/>
    </location>
</feature>
<reference evidence="3" key="1">
    <citation type="submission" date="2016-07" db="EMBL/GenBank/DDBJ databases">
        <authorList>
            <person name="Florea S."/>
            <person name="Webb J.S."/>
            <person name="Jaromczyk J."/>
            <person name="Schardl C.L."/>
        </authorList>
    </citation>
    <scope>NUCLEOTIDE SEQUENCE [LARGE SCALE GENOMIC DNA]</scope>
    <source>
        <strain evidence="3">CY1</strain>
    </source>
</reference>
<dbReference type="AlphaFoldDB" id="A0A1V4HC28"/>
<keyword evidence="1" id="KW-0472">Membrane</keyword>
<name>A0A1V4HC28_9BACL</name>
<dbReference type="STRING" id="1469647.BC351_36600"/>
<keyword evidence="3" id="KW-1185">Reference proteome</keyword>
<dbReference type="Proteomes" id="UP000190626">
    <property type="component" value="Unassembled WGS sequence"/>
</dbReference>
<feature type="transmembrane region" description="Helical" evidence="1">
    <location>
        <begin position="78"/>
        <end position="98"/>
    </location>
</feature>
<feature type="transmembrane region" description="Helical" evidence="1">
    <location>
        <begin position="46"/>
        <end position="66"/>
    </location>
</feature>
<protein>
    <submittedName>
        <fullName evidence="2">Uncharacterized protein</fullName>
    </submittedName>
</protein>
<feature type="transmembrane region" description="Helical" evidence="1">
    <location>
        <begin position="132"/>
        <end position="155"/>
    </location>
</feature>
<comment type="caution">
    <text evidence="2">The sequence shown here is derived from an EMBL/GenBank/DDBJ whole genome shotgun (WGS) entry which is preliminary data.</text>
</comment>